<feature type="compositionally biased region" description="Low complexity" evidence="13">
    <location>
        <begin position="1518"/>
        <end position="1535"/>
    </location>
</feature>
<feature type="region of interest" description="Disordered" evidence="13">
    <location>
        <begin position="1177"/>
        <end position="1197"/>
    </location>
</feature>
<evidence type="ECO:0000256" key="4">
    <source>
        <dbReference type="ARBA" id="ARBA00022614"/>
    </source>
</evidence>
<evidence type="ECO:0000313" key="16">
    <source>
        <dbReference type="Proteomes" id="UP001186944"/>
    </source>
</evidence>
<comment type="catalytic activity">
    <reaction evidence="12">
        <text>L-seryl-[protein] + ATP = O-phospho-L-seryl-[protein] + ADP + H(+)</text>
        <dbReference type="Rhea" id="RHEA:17989"/>
        <dbReference type="Rhea" id="RHEA-COMP:9863"/>
        <dbReference type="Rhea" id="RHEA-COMP:11604"/>
        <dbReference type="ChEBI" id="CHEBI:15378"/>
        <dbReference type="ChEBI" id="CHEBI:29999"/>
        <dbReference type="ChEBI" id="CHEBI:30616"/>
        <dbReference type="ChEBI" id="CHEBI:83421"/>
        <dbReference type="ChEBI" id="CHEBI:456216"/>
        <dbReference type="EC" id="2.7.11.1"/>
    </reaction>
</comment>
<keyword evidence="7" id="KW-0547">Nucleotide-binding</keyword>
<dbReference type="InterPro" id="IPR020859">
    <property type="entry name" value="ROC"/>
</dbReference>
<keyword evidence="4" id="KW-0433">Leucine-rich repeat</keyword>
<dbReference type="Pfam" id="PF13855">
    <property type="entry name" value="LRR_8"/>
    <property type="match status" value="1"/>
</dbReference>
<dbReference type="InterPro" id="IPR001611">
    <property type="entry name" value="Leu-rich_rpt"/>
</dbReference>
<proteinExistence type="inferred from homology"/>
<evidence type="ECO:0000259" key="14">
    <source>
        <dbReference type="PROSITE" id="PS51424"/>
    </source>
</evidence>
<dbReference type="InterPro" id="IPR036388">
    <property type="entry name" value="WH-like_DNA-bd_sf"/>
</dbReference>
<dbReference type="Gene3D" id="1.10.10.10">
    <property type="entry name" value="Winged helix-like DNA-binding domain superfamily/Winged helix DNA-binding domain"/>
    <property type="match status" value="1"/>
</dbReference>
<evidence type="ECO:0000256" key="3">
    <source>
        <dbReference type="ARBA" id="ARBA00022527"/>
    </source>
</evidence>
<keyword evidence="5" id="KW-0808">Transferase</keyword>
<dbReference type="SUPFAM" id="SSF52540">
    <property type="entry name" value="P-loop containing nucleoside triphosphate hydrolases"/>
    <property type="match status" value="1"/>
</dbReference>
<feature type="domain" description="Roc" evidence="14">
    <location>
        <begin position="302"/>
        <end position="474"/>
    </location>
</feature>
<evidence type="ECO:0000256" key="13">
    <source>
        <dbReference type="SAM" id="MobiDB-lite"/>
    </source>
</evidence>
<evidence type="ECO:0000256" key="1">
    <source>
        <dbReference type="ARBA" id="ARBA00009634"/>
    </source>
</evidence>
<dbReference type="GO" id="GO:0007165">
    <property type="term" value="P:signal transduction"/>
    <property type="evidence" value="ECO:0007669"/>
    <property type="project" value="InterPro"/>
</dbReference>
<evidence type="ECO:0000256" key="8">
    <source>
        <dbReference type="ARBA" id="ARBA00022777"/>
    </source>
</evidence>
<keyword evidence="6" id="KW-0677">Repeat</keyword>
<name>A0AA88YFC3_PINIB</name>
<dbReference type="InterPro" id="IPR032171">
    <property type="entry name" value="COR-A"/>
</dbReference>
<comment type="similarity">
    <text evidence="1">Belongs to the Toll-like receptor family.</text>
</comment>
<dbReference type="InterPro" id="IPR035897">
    <property type="entry name" value="Toll_tir_struct_dom_sf"/>
</dbReference>
<accession>A0AA88YFC3</accession>
<evidence type="ECO:0000256" key="11">
    <source>
        <dbReference type="ARBA" id="ARBA00047899"/>
    </source>
</evidence>
<dbReference type="Pfam" id="PF08477">
    <property type="entry name" value="Roc"/>
    <property type="match status" value="1"/>
</dbReference>
<evidence type="ECO:0000256" key="10">
    <source>
        <dbReference type="ARBA" id="ARBA00023134"/>
    </source>
</evidence>
<dbReference type="PRINTS" id="PR00449">
    <property type="entry name" value="RASTRNSFRMNG"/>
</dbReference>
<dbReference type="Gene3D" id="3.30.310.200">
    <property type="match status" value="1"/>
</dbReference>
<dbReference type="PROSITE" id="PS51424">
    <property type="entry name" value="ROC"/>
    <property type="match status" value="1"/>
</dbReference>
<keyword evidence="3" id="KW-0723">Serine/threonine-protein kinase</keyword>
<dbReference type="InterPro" id="IPR032675">
    <property type="entry name" value="LRR_dom_sf"/>
</dbReference>
<dbReference type="Pfam" id="PF13676">
    <property type="entry name" value="TIR_2"/>
    <property type="match status" value="2"/>
</dbReference>
<dbReference type="EMBL" id="VSWD01000007">
    <property type="protein sequence ID" value="KAK3098103.1"/>
    <property type="molecule type" value="Genomic_DNA"/>
</dbReference>
<keyword evidence="10" id="KW-0342">GTP-binding</keyword>
<protein>
    <recommendedName>
        <fullName evidence="2">non-specific serine/threonine protein kinase</fullName>
        <ecNumber evidence="2">2.7.11.1</ecNumber>
    </recommendedName>
</protein>
<dbReference type="Proteomes" id="UP001186944">
    <property type="component" value="Unassembled WGS sequence"/>
</dbReference>
<dbReference type="InterPro" id="IPR027417">
    <property type="entry name" value="P-loop_NTPase"/>
</dbReference>
<dbReference type="GO" id="GO:0005524">
    <property type="term" value="F:ATP binding"/>
    <property type="evidence" value="ECO:0007669"/>
    <property type="project" value="UniProtKB-KW"/>
</dbReference>
<dbReference type="Pfam" id="PF16095">
    <property type="entry name" value="COR-A"/>
    <property type="match status" value="1"/>
</dbReference>
<keyword evidence="8" id="KW-0418">Kinase</keyword>
<dbReference type="Gene3D" id="3.80.10.10">
    <property type="entry name" value="Ribonuclease Inhibitor"/>
    <property type="match status" value="1"/>
</dbReference>
<evidence type="ECO:0000256" key="7">
    <source>
        <dbReference type="ARBA" id="ARBA00022741"/>
    </source>
</evidence>
<evidence type="ECO:0000256" key="12">
    <source>
        <dbReference type="ARBA" id="ARBA00048679"/>
    </source>
</evidence>
<dbReference type="EC" id="2.7.11.1" evidence="2"/>
<dbReference type="SMART" id="SM00175">
    <property type="entry name" value="RAB"/>
    <property type="match status" value="1"/>
</dbReference>
<reference evidence="15" key="1">
    <citation type="submission" date="2019-08" db="EMBL/GenBank/DDBJ databases">
        <title>The improved chromosome-level genome for the pearl oyster Pinctada fucata martensii using PacBio sequencing and Hi-C.</title>
        <authorList>
            <person name="Zheng Z."/>
        </authorList>
    </citation>
    <scope>NUCLEOTIDE SEQUENCE</scope>
    <source>
        <strain evidence="15">ZZ-2019</strain>
        <tissue evidence="15">Adductor muscle</tissue>
    </source>
</reference>
<dbReference type="SMART" id="SM00364">
    <property type="entry name" value="LRR_BAC"/>
    <property type="match status" value="5"/>
</dbReference>
<evidence type="ECO:0000313" key="15">
    <source>
        <dbReference type="EMBL" id="KAK3098103.1"/>
    </source>
</evidence>
<organism evidence="15 16">
    <name type="scientific">Pinctada imbricata</name>
    <name type="common">Atlantic pearl-oyster</name>
    <name type="synonym">Pinctada martensii</name>
    <dbReference type="NCBI Taxonomy" id="66713"/>
    <lineage>
        <taxon>Eukaryota</taxon>
        <taxon>Metazoa</taxon>
        <taxon>Spiralia</taxon>
        <taxon>Lophotrochozoa</taxon>
        <taxon>Mollusca</taxon>
        <taxon>Bivalvia</taxon>
        <taxon>Autobranchia</taxon>
        <taxon>Pteriomorphia</taxon>
        <taxon>Pterioida</taxon>
        <taxon>Pterioidea</taxon>
        <taxon>Pteriidae</taxon>
        <taxon>Pinctada</taxon>
    </lineage>
</organism>
<dbReference type="PANTHER" id="PTHR47508">
    <property type="entry name" value="SAM DOMAIN-CONTAINING PROTEIN-RELATED"/>
    <property type="match status" value="1"/>
</dbReference>
<dbReference type="SUPFAM" id="SSF52058">
    <property type="entry name" value="L domain-like"/>
    <property type="match status" value="1"/>
</dbReference>
<keyword evidence="16" id="KW-1185">Reference proteome</keyword>
<dbReference type="GO" id="GO:0009966">
    <property type="term" value="P:regulation of signal transduction"/>
    <property type="evidence" value="ECO:0007669"/>
    <property type="project" value="UniProtKB-ARBA"/>
</dbReference>
<feature type="region of interest" description="Disordered" evidence="13">
    <location>
        <begin position="1488"/>
        <end position="1535"/>
    </location>
</feature>
<dbReference type="InterPro" id="IPR000157">
    <property type="entry name" value="TIR_dom"/>
</dbReference>
<evidence type="ECO:0000256" key="9">
    <source>
        <dbReference type="ARBA" id="ARBA00022840"/>
    </source>
</evidence>
<evidence type="ECO:0000256" key="5">
    <source>
        <dbReference type="ARBA" id="ARBA00022679"/>
    </source>
</evidence>
<dbReference type="Gene3D" id="3.30.70.1390">
    <property type="entry name" value="ROC domain from the Parkinson's disease-associated leucine-rich repeat kinase 2"/>
    <property type="match status" value="1"/>
</dbReference>
<sequence>MAVLHSKTSQNLCTGHKEATCEVQSRTDINVDVLSDYSHFITQLSCANNHILQLPEAVFDVLPHLKSLEVAGNFLEVLPKNVSNCKHLKWIGLSYNNLKTLPEELIKCEEVVRLDITGNLMTELPACITKMKSIERLYINNLMLRELPESIGDMSNLHCLYASGNCFTKLPSNFSKLKKLTDLALSGVNWYQGQRGKSLLSQTDFEKFLFRENILPWLDAHNEDKELLFKEFDEDFNGVLDVKELSKLSATLFNIFPRLGYKGTEPPGLELEDCPALKTPPREILSRGFKAITAYLRRLATGSVECKRTKLMLVGLGGAGKTSLCRTLMNGDSAKNLTGAEDITDGIDIANWTVSYNDNQIMYSVWDFAGQTVYYNTHQFFLSKRAVYLLLWNVRLGFEHAGLHFWLSSISVHAPKAPIFVIGTHIDQVNKAELPMEELEATYPQISGFYFISSLSGKGIDKLKADLYTVTLDQDYMGEKIPLAWLDFEKSIIATRQKGNDVIDYNIIEKKAADCGIVDKTEVAQALQFLHDLGAVQHFNNHYLKSRVVINPQWIVDVMACVVSVKESHIKEGRLKQSDLGYIWKDYPAHMHLWLLRLTEEFDLTFPLEGQNVNLVPCLLPEKVAKYDWPEADRSKGILENKMIYKFDHLPAGLFNRAQVRLHQFSDSSLIWKRGSFLKKKGHIALVQQIGDQEMIVMAQGPTPENILFMVHEAFESLIMEFFQGVHYDYQLPCPECLKQGGRDPHLFNASTVRRAVELKAPFLQCLKFFHTIMVTDMQAFMPPDTNNDYDVHMAKTMSGLQEMKKSLATDIFISYCEKDAPKDRSKVIHPATVHDDLTNHGYTCWYPESSSKYSSDALARALIDSSVFLVFMSPNYAKDTQCCDIFQYAKLTLGKPFIVVAVGDDFSWQKSKIGIFLQDVVFVNMINSKKAVYKDKLNELLQKLDNIANTAMLSHDRPECFVSYAWSNSQQACNKGTKYREGALGDADPRELKEFIEEEGKLRCWIDIERVGMTGLFEEIVKGLLQARIVVACISKEYTESQSCQKEFLYALNALKLPVVCAIVGTGDDWKYTSVGMMAFNLPQVSFQMKSEGSKDELLKLINEKMLPEKAKDKDGRQQDRSKSEQNQISFQELYELAQRKFLRQVGHYAASHEMLPYPRLFVVDIVKKEEIKETEKSLEKEGGKDEDKEAEEDREKEEMIRKMGNFRHRDYCVYTLCEYDEGWHSVEDPFLLPEDFGRNSLEDYAPYLARITAIMKHSKDLVLNCLSDPVGKDYVKWLHEMSLVFTGDFMNMYQNLRNEVYNLDEDKKMSSLSRCRLPSGKIKWLCSKHCKEMKATVLSDDIINKDPTSGTAAGLDHMIEYLRTLDADTLQKKFTNSDRTKRTLEEDFFAFDETGLQKYDTSRDERLKQNQSEEILTPKAASKRMSSLPFSLPFKSRPSKLKTRASQHNMMASISVEESENNSISAQNKQNNVPAAVITKSAQLDRQVSNVSRDLVQTDRQTQPKLEKHYNTIEMSQPKQSKPKTSSKTCVLM</sequence>
<dbReference type="SMART" id="SM00369">
    <property type="entry name" value="LRR_TYP"/>
    <property type="match status" value="3"/>
</dbReference>
<dbReference type="Gene3D" id="3.40.50.10140">
    <property type="entry name" value="Toll/interleukin-1 receptor homology (TIR) domain"/>
    <property type="match status" value="2"/>
</dbReference>
<dbReference type="InterPro" id="IPR003591">
    <property type="entry name" value="Leu-rich_rpt_typical-subtyp"/>
</dbReference>
<dbReference type="Pfam" id="PF25497">
    <property type="entry name" value="COR-B"/>
    <property type="match status" value="1"/>
</dbReference>
<gene>
    <name evidence="15" type="ORF">FSP39_016142</name>
</gene>
<dbReference type="SUPFAM" id="SSF52200">
    <property type="entry name" value="Toll/Interleukin receptor TIR domain"/>
    <property type="match status" value="2"/>
</dbReference>
<dbReference type="PANTHER" id="PTHR47508:SF1">
    <property type="entry name" value="NON-SPECIFIC SERINE_THREONINE PROTEIN KINASE"/>
    <property type="match status" value="1"/>
</dbReference>
<dbReference type="Gene3D" id="3.40.50.300">
    <property type="entry name" value="P-loop containing nucleotide triphosphate hydrolases"/>
    <property type="match status" value="1"/>
</dbReference>
<evidence type="ECO:0000256" key="6">
    <source>
        <dbReference type="ARBA" id="ARBA00022737"/>
    </source>
</evidence>
<comment type="catalytic activity">
    <reaction evidence="11">
        <text>L-threonyl-[protein] + ATP = O-phospho-L-threonyl-[protein] + ADP + H(+)</text>
        <dbReference type="Rhea" id="RHEA:46608"/>
        <dbReference type="Rhea" id="RHEA-COMP:11060"/>
        <dbReference type="Rhea" id="RHEA-COMP:11605"/>
        <dbReference type="ChEBI" id="CHEBI:15378"/>
        <dbReference type="ChEBI" id="CHEBI:30013"/>
        <dbReference type="ChEBI" id="CHEBI:30616"/>
        <dbReference type="ChEBI" id="CHEBI:61977"/>
        <dbReference type="ChEBI" id="CHEBI:456216"/>
        <dbReference type="EC" id="2.7.11.1"/>
    </reaction>
</comment>
<keyword evidence="9" id="KW-0067">ATP-binding</keyword>
<dbReference type="GO" id="GO:0004674">
    <property type="term" value="F:protein serine/threonine kinase activity"/>
    <property type="evidence" value="ECO:0007669"/>
    <property type="project" value="UniProtKB-KW"/>
</dbReference>
<feature type="region of interest" description="Disordered" evidence="13">
    <location>
        <begin position="1402"/>
        <end position="1450"/>
    </location>
</feature>
<evidence type="ECO:0000256" key="2">
    <source>
        <dbReference type="ARBA" id="ARBA00012513"/>
    </source>
</evidence>
<dbReference type="InterPro" id="IPR057263">
    <property type="entry name" value="COR-B"/>
</dbReference>
<comment type="caution">
    <text evidence="15">The sequence shown here is derived from an EMBL/GenBank/DDBJ whole genome shotgun (WGS) entry which is preliminary data.</text>
</comment>